<evidence type="ECO:0000313" key="4">
    <source>
        <dbReference type="Proteomes" id="UP000824010"/>
    </source>
</evidence>
<evidence type="ECO:0000313" key="2">
    <source>
        <dbReference type="EMBL" id="QXH54300.1"/>
    </source>
</evidence>
<accession>A0ABX8NSD6</accession>
<dbReference type="Pfam" id="PF10734">
    <property type="entry name" value="DUF2523"/>
    <property type="match status" value="1"/>
</dbReference>
<protein>
    <submittedName>
        <fullName evidence="3">DUF2523 domain-containing protein</fullName>
    </submittedName>
</protein>
<dbReference type="InterPro" id="IPR019670">
    <property type="entry name" value="DUF2523"/>
</dbReference>
<keyword evidence="1" id="KW-0812">Transmembrane</keyword>
<keyword evidence="1" id="KW-1133">Transmembrane helix</keyword>
<feature type="transmembrane region" description="Helical" evidence="1">
    <location>
        <begin position="12"/>
        <end position="31"/>
    </location>
</feature>
<gene>
    <name evidence="3" type="ORF">KSS90_12950</name>
    <name evidence="2" type="ORF">KSS90_13005</name>
</gene>
<sequence>MSGFGEWLLSVLQQIIQFLADIVIAVADWLWQAMLSLISSNTIVGLIEVAGGLFESIDPSVWYFMSMFQIPYGITVVLSAYVLRFLIRRIPFIG</sequence>
<keyword evidence="1" id="KW-0472">Membrane</keyword>
<name>A0ABX8NSD6_9PSED</name>
<proteinExistence type="predicted"/>
<keyword evidence="4" id="KW-1185">Reference proteome</keyword>
<dbReference type="EMBL" id="CP077077">
    <property type="protein sequence ID" value="QXH54300.1"/>
    <property type="molecule type" value="Genomic_DNA"/>
</dbReference>
<evidence type="ECO:0000313" key="3">
    <source>
        <dbReference type="EMBL" id="QXH59065.1"/>
    </source>
</evidence>
<dbReference type="Proteomes" id="UP000824010">
    <property type="component" value="Chromosome"/>
</dbReference>
<dbReference type="EMBL" id="CP077077">
    <property type="protein sequence ID" value="QXH59065.1"/>
    <property type="molecule type" value="Genomic_DNA"/>
</dbReference>
<organism evidence="3 4">
    <name type="scientific">Pseudomonas maumuensis</name>
    <dbReference type="NCBI Taxonomy" id="2842354"/>
    <lineage>
        <taxon>Bacteria</taxon>
        <taxon>Pseudomonadati</taxon>
        <taxon>Pseudomonadota</taxon>
        <taxon>Gammaproteobacteria</taxon>
        <taxon>Pseudomonadales</taxon>
        <taxon>Pseudomonadaceae</taxon>
        <taxon>Pseudomonas</taxon>
    </lineage>
</organism>
<feature type="transmembrane region" description="Helical" evidence="1">
    <location>
        <begin position="70"/>
        <end position="87"/>
    </location>
</feature>
<reference evidence="3 4" key="1">
    <citation type="journal article" date="2021" name="Microorganisms">
        <title>The Ever-Expanding Pseudomonas Genus: Description of 43 New Species and Partition of the Pseudomonas putida Group.</title>
        <authorList>
            <person name="Girard L."/>
            <person name="Lood C."/>
            <person name="Hofte M."/>
            <person name="Vandamme P."/>
            <person name="Rokni-Zadeh H."/>
            <person name="van Noort V."/>
            <person name="Lavigne R."/>
            <person name="De Mot R."/>
        </authorList>
    </citation>
    <scope>NUCLEOTIDE SEQUENCE [LARGE SCALE GENOMIC DNA]</scope>
    <source>
        <strain evidence="3 4">COW77</strain>
    </source>
</reference>
<evidence type="ECO:0000256" key="1">
    <source>
        <dbReference type="SAM" id="Phobius"/>
    </source>
</evidence>
<dbReference type="RefSeq" id="WP_217865861.1">
    <property type="nucleotide sequence ID" value="NZ_CP077077.1"/>
</dbReference>